<evidence type="ECO:0000313" key="2">
    <source>
        <dbReference type="Proteomes" id="UP001638806"/>
    </source>
</evidence>
<organism evidence="1 2">
    <name type="scientific">Purpureocillium lilacinum</name>
    <name type="common">Paecilomyces lilacinus</name>
    <dbReference type="NCBI Taxonomy" id="33203"/>
    <lineage>
        <taxon>Eukaryota</taxon>
        <taxon>Fungi</taxon>
        <taxon>Dikarya</taxon>
        <taxon>Ascomycota</taxon>
        <taxon>Pezizomycotina</taxon>
        <taxon>Sordariomycetes</taxon>
        <taxon>Hypocreomycetidae</taxon>
        <taxon>Hypocreales</taxon>
        <taxon>Ophiocordycipitaceae</taxon>
        <taxon>Purpureocillium</taxon>
    </lineage>
</organism>
<keyword evidence="2" id="KW-1185">Reference proteome</keyword>
<evidence type="ECO:0000313" key="1">
    <source>
        <dbReference type="EMBL" id="KAL3963395.1"/>
    </source>
</evidence>
<dbReference type="Proteomes" id="UP001638806">
    <property type="component" value="Unassembled WGS sequence"/>
</dbReference>
<dbReference type="EMBL" id="JBGNUJ010000002">
    <property type="protein sequence ID" value="KAL3963395.1"/>
    <property type="molecule type" value="Genomic_DNA"/>
</dbReference>
<gene>
    <name evidence="1" type="ORF">ACCO45_000399</name>
</gene>
<protein>
    <submittedName>
        <fullName evidence="1">Uncharacterized protein</fullName>
    </submittedName>
</protein>
<reference evidence="1" key="1">
    <citation type="submission" date="2024-12" db="EMBL/GenBank/DDBJ databases">
        <title>Comparative genomics and development of molecular markers within Purpureocillium lilacinum and among Purpureocillium species.</title>
        <authorList>
            <person name="Yeh Z.-Y."/>
            <person name="Ni N.-T."/>
            <person name="Lo P.-H."/>
            <person name="Mushyakhwo K."/>
            <person name="Lin C.-F."/>
            <person name="Nai Y.-S."/>
        </authorList>
    </citation>
    <scope>NUCLEOTIDE SEQUENCE</scope>
    <source>
        <strain evidence="1">NCHU-NPUST-175</strain>
    </source>
</reference>
<name>A0ACC4E6U1_PURLI</name>
<comment type="caution">
    <text evidence="1">The sequence shown here is derived from an EMBL/GenBank/DDBJ whole genome shotgun (WGS) entry which is preliminary data.</text>
</comment>
<sequence>MWASTPSTFAKVFRRARHNDPCGDWCHQLTAKTRLPTDKQEAAGTSSPAYPLPSPATKLFGAIHPSPAFGSPVQLANRPSCRAGLCSPHMSDKASERDTTVSAAPPDTDDVVSTRDKPADNDIGIAGVESVKELLRHQSPVGHESRNGISLWFQDLSVSASHANAVDVKNLKQAILNTFGPDQISFLKQTIWSYFFPPSAPRASNRILKDCSGLVKPGEMLLVLGRPGSGCSTFLRTIANRSPLPVTGNLEYENIPASVFAKDHSRETIYLPEEDRHVATLTVRQTINFALRNSMSAQNGRPESIRDIVEAIAKLFGLSHALDTPVGGQFSPGVSGGERKRVSIAEVLAAGSSVQCFDNSTRGLDSSTALDFVKALRAFTSIGHKTTLATLYQAGESLYNSFDKVIVLDEGHQAFFGPVSEARKYFEDLGFVPVPGQTTAEFLVGLTDSKLRQVRIGSKAEAIRSPEDLAAAFRSSTSYKQLQENINDSRRAQRDTSSLSTDAYQLSFPSQVRECLTREFQLIVGQRRVYYIKWFTTVILCLACGSVYFDIDNTAQGAFTRGGILYFALIFNGWLQFPELFDAHSNRPVVERQARLHLCRPSAVAVARFLIDLPLIAFQHVIFIIIFYFLSRLQIEAGKFFFFYLTLFISTVCFSNLLRMFAYYVGTLDDCFRYGGFSCTVLLLFAGFLIPPNSMSPVFGWLHYLNPMFYGFENGRSQLFANEFTGLQLSCENNLVPANGVSGHQTCAIKGALAGQTTVPGTQYLESFGFSVSHRWRNIGIMISIAVIYLLVGILGSELMSFTTHGGAPLVLAKRRNSKSPSALEDVEKIAPTSASASITSGLKAAPSNRGEYALTWRDINVNINEAHILKGISGYVKRGELTALCGASGAGKTTLLTALSQTNFSGQVDGEVLVGNRPPGPTYRKKTGFAQQMDLHEGTATVREALEFSAVLRQPAEFTKAERLAYVDEVLRLLDLVDVQDVLIEDGAGLGVERLKRVTIGVELASRPEILFADEPTSGLDSQGAAHIVDYLKILARQGQAILVTIHQPSALLFSQFDNLLALSSEGQQLFFGKVTEALPYFARNGAVAPDGVNPGEFILETVGAGFGARTNDKASNWAATWSASSEASELGRRLDAHRGAEAASSQNDDQDTPVTEFNATVLEQTIVLTKRMLLNQWRSPAYMYSKIWVHVTSAILVGFTFFQIGTSPQDLQNRMLSVFFILFLCNAIVNVILARYFFASLHWLLREGPSHAYGWVAFASSVILSEMPGAVLVTVLYFVLWYFPSGLPLGGQAAYIFLFLLTYEIFQVLLGLFMMALSPDLGGAGNILVFIVCTCNWFNGIIVPYHQIQVFWRYWRLPALLPLSLHVPAWWNGDGGDFISGCVLRGRRHNEVLTAPEPKLLLLCIWLGRFRLSTAS</sequence>
<accession>A0ACC4E6U1</accession>
<proteinExistence type="predicted"/>